<evidence type="ECO:0000313" key="2">
    <source>
        <dbReference type="EMBL" id="MFC5581138.1"/>
    </source>
</evidence>
<dbReference type="PANTHER" id="PTHR35177">
    <property type="entry name" value="HYDROGENASE MATURATION FACTOR HYBG"/>
    <property type="match status" value="1"/>
</dbReference>
<dbReference type="Gene3D" id="2.30.30.140">
    <property type="match status" value="1"/>
</dbReference>
<keyword evidence="3" id="KW-1185">Reference proteome</keyword>
<dbReference type="PROSITE" id="PS01097">
    <property type="entry name" value="HUPF_HYPC"/>
    <property type="match status" value="1"/>
</dbReference>
<dbReference type="Pfam" id="PF01455">
    <property type="entry name" value="HupF_HypC"/>
    <property type="match status" value="1"/>
</dbReference>
<dbReference type="SUPFAM" id="SSF159127">
    <property type="entry name" value="HupF/HypC-like"/>
    <property type="match status" value="1"/>
</dbReference>
<dbReference type="RefSeq" id="WP_377326276.1">
    <property type="nucleotide sequence ID" value="NZ_JBHSNG010000006.1"/>
</dbReference>
<comment type="caution">
    <text evidence="2">The sequence shown here is derived from an EMBL/GenBank/DDBJ whole genome shotgun (WGS) entry which is preliminary data.</text>
</comment>
<dbReference type="Proteomes" id="UP001596111">
    <property type="component" value="Unassembled WGS sequence"/>
</dbReference>
<dbReference type="EMBL" id="JBHSNG010000006">
    <property type="protein sequence ID" value="MFC5581138.1"/>
    <property type="molecule type" value="Genomic_DNA"/>
</dbReference>
<protein>
    <submittedName>
        <fullName evidence="2">HypC/HybG/HupF family hydrogenase formation chaperone</fullName>
    </submittedName>
</protein>
<dbReference type="InterPro" id="IPR001109">
    <property type="entry name" value="Hydrogenase_HupF/HypC"/>
</dbReference>
<organism evidence="2 3">
    <name type="scientific">Rhodanobacter terrae</name>
    <dbReference type="NCBI Taxonomy" id="418647"/>
    <lineage>
        <taxon>Bacteria</taxon>
        <taxon>Pseudomonadati</taxon>
        <taxon>Pseudomonadota</taxon>
        <taxon>Gammaproteobacteria</taxon>
        <taxon>Lysobacterales</taxon>
        <taxon>Rhodanobacteraceae</taxon>
        <taxon>Rhodanobacter</taxon>
    </lineage>
</organism>
<evidence type="ECO:0000256" key="1">
    <source>
        <dbReference type="ARBA" id="ARBA00006018"/>
    </source>
</evidence>
<dbReference type="InterPro" id="IPR019812">
    <property type="entry name" value="Hydgase_assmbl_chp_CS"/>
</dbReference>
<dbReference type="PRINTS" id="PR00445">
    <property type="entry name" value="HUPFHYPC"/>
</dbReference>
<gene>
    <name evidence="2" type="ORF">ACFPPB_08450</name>
</gene>
<dbReference type="PANTHER" id="PTHR35177:SF2">
    <property type="entry name" value="HYDROGENASE MATURATION FACTOR HYBG"/>
    <property type="match status" value="1"/>
</dbReference>
<comment type="similarity">
    <text evidence="1">Belongs to the HupF/HypC family.</text>
</comment>
<evidence type="ECO:0000313" key="3">
    <source>
        <dbReference type="Proteomes" id="UP001596111"/>
    </source>
</evidence>
<sequence length="79" mass="8371">MCLAVPGQLLSIDDGDALTRLGRVSFAGVVKQASLAYVPEAEPGDYVLVHAGFAITVLDEAEALRTLAYLAEIEPEELP</sequence>
<name>A0ABW0SWB4_9GAMM</name>
<proteinExistence type="inferred from homology"/>
<accession>A0ABW0SWB4</accession>
<reference evidence="3" key="1">
    <citation type="journal article" date="2019" name="Int. J. Syst. Evol. Microbiol.">
        <title>The Global Catalogue of Microorganisms (GCM) 10K type strain sequencing project: providing services to taxonomists for standard genome sequencing and annotation.</title>
        <authorList>
            <consortium name="The Broad Institute Genomics Platform"/>
            <consortium name="The Broad Institute Genome Sequencing Center for Infectious Disease"/>
            <person name="Wu L."/>
            <person name="Ma J."/>
        </authorList>
    </citation>
    <scope>NUCLEOTIDE SEQUENCE [LARGE SCALE GENOMIC DNA]</scope>
    <source>
        <strain evidence="3">CGMCC 1.13587</strain>
    </source>
</reference>
<dbReference type="NCBIfam" id="TIGR00074">
    <property type="entry name" value="hypC_hupF"/>
    <property type="match status" value="1"/>
</dbReference>